<feature type="domain" description="ApaG" evidence="1">
    <location>
        <begin position="98"/>
        <end position="239"/>
    </location>
</feature>
<comment type="caution">
    <text evidence="2">The sequence shown here is derived from an EMBL/GenBank/DDBJ whole genome shotgun (WGS) entry which is preliminary data.</text>
</comment>
<dbReference type="SUPFAM" id="SSF110069">
    <property type="entry name" value="ApaG-like"/>
    <property type="match status" value="1"/>
</dbReference>
<accession>A0ABR1FW78</accession>
<reference evidence="2 3" key="1">
    <citation type="submission" date="2024-03" db="EMBL/GenBank/DDBJ databases">
        <title>Aureococcus anophagefferens CCMP1851 and Kratosvirus quantuckense: Draft genome of a second virus-susceptible host strain in the model system.</title>
        <authorList>
            <person name="Chase E."/>
            <person name="Truchon A.R."/>
            <person name="Schepens W."/>
            <person name="Wilhelm S.W."/>
        </authorList>
    </citation>
    <scope>NUCLEOTIDE SEQUENCE [LARGE SCALE GENOMIC DNA]</scope>
    <source>
        <strain evidence="2 3">CCMP1851</strain>
    </source>
</reference>
<evidence type="ECO:0000313" key="3">
    <source>
        <dbReference type="Proteomes" id="UP001363151"/>
    </source>
</evidence>
<proteinExistence type="predicted"/>
<organism evidence="2 3">
    <name type="scientific">Aureococcus anophagefferens</name>
    <name type="common">Harmful bloom alga</name>
    <dbReference type="NCBI Taxonomy" id="44056"/>
    <lineage>
        <taxon>Eukaryota</taxon>
        <taxon>Sar</taxon>
        <taxon>Stramenopiles</taxon>
        <taxon>Ochrophyta</taxon>
        <taxon>Pelagophyceae</taxon>
        <taxon>Pelagomonadales</taxon>
        <taxon>Pelagomonadaceae</taxon>
        <taxon>Aureococcus</taxon>
    </lineage>
</organism>
<dbReference type="InterPro" id="IPR036767">
    <property type="entry name" value="ApaG_sf"/>
</dbReference>
<evidence type="ECO:0000259" key="1">
    <source>
        <dbReference type="PROSITE" id="PS51087"/>
    </source>
</evidence>
<dbReference type="Gene3D" id="2.60.40.1470">
    <property type="entry name" value="ApaG domain"/>
    <property type="match status" value="1"/>
</dbReference>
<dbReference type="PANTHER" id="PTHR14289:SF16">
    <property type="entry name" value="POLYMERASE DELTA-INTERACTING PROTEIN 2"/>
    <property type="match status" value="1"/>
</dbReference>
<evidence type="ECO:0000313" key="2">
    <source>
        <dbReference type="EMBL" id="KAK7240074.1"/>
    </source>
</evidence>
<protein>
    <submittedName>
        <fullName evidence="2">F-box protein</fullName>
    </submittedName>
</protein>
<dbReference type="Proteomes" id="UP001363151">
    <property type="component" value="Unassembled WGS sequence"/>
</dbReference>
<dbReference type="PROSITE" id="PS51087">
    <property type="entry name" value="APAG"/>
    <property type="match status" value="1"/>
</dbReference>
<keyword evidence="3" id="KW-1185">Reference proteome</keyword>
<dbReference type="InterPro" id="IPR007474">
    <property type="entry name" value="ApaG_domain"/>
</dbReference>
<name>A0ABR1FW78_AURAN</name>
<sequence length="378" mass="39996">MMRENAPPPRRQWLNYDWFIMLVCGVLLQLIVTLDYAAIGAATKEFMEAHYATFQNGDAAPLVARSLAREAGDFEPRNLAAAPALRCGAEALESKSSRAAHYGSAAAVKTDVVSTFRGMRGSSYQWSYRVTFVNQGSATVQLLTRAWRFADAFGGVTEVSGPGVRGDTPVLRGGESWSYESGTTLPTATGSFYGSFSFEILELPGGRDDFYWDDAPLRAGDTFVAPVDRLALTASASAFAAPWEAACPAPDGRLPCTAVNATRRVIVGVTASPKGGDGLYGYDVQINNARNGPVRVVAHEWKVASPSGEPLDVVRGLGLGRGGEAVIDAGDAVRFAGELECGRPDGACVVVGTFRVRLGDATVDVATGAFALRPDCAP</sequence>
<dbReference type="EMBL" id="JBBJCI010000217">
    <property type="protein sequence ID" value="KAK7240074.1"/>
    <property type="molecule type" value="Genomic_DNA"/>
</dbReference>
<gene>
    <name evidence="2" type="primary">apaG</name>
    <name evidence="2" type="ORF">SO694_00116010</name>
</gene>
<dbReference type="Pfam" id="PF04379">
    <property type="entry name" value="DUF525"/>
    <property type="match status" value="1"/>
</dbReference>
<dbReference type="PANTHER" id="PTHR14289">
    <property type="entry name" value="F-BOX ONLY PROTEIN 3"/>
    <property type="match status" value="1"/>
</dbReference>